<name>A0A8H4W4A0_9HELO</name>
<comment type="caution">
    <text evidence="2">The sequence shown here is derived from an EMBL/GenBank/DDBJ whole genome shotgun (WGS) entry which is preliminary data.</text>
</comment>
<dbReference type="Proteomes" id="UP000566819">
    <property type="component" value="Unassembled WGS sequence"/>
</dbReference>
<dbReference type="OrthoDB" id="630895at2759"/>
<dbReference type="InterPro" id="IPR051531">
    <property type="entry name" value="N-acetyltransferase"/>
</dbReference>
<dbReference type="InterPro" id="IPR016181">
    <property type="entry name" value="Acyl_CoA_acyltransferase"/>
</dbReference>
<sequence length="186" mass="21005">MTAPQAKKFRSSLETPRLSLSLYDTTTNNDAEWFSRFLTHPDVTAMMPVSIPINIEMLKAAETMWAITTEFGNGYEGFFTYMIRLKGSEEVVGCVTYRKMSELPDFGYGVLPEYWGKGYATEASAEVLRYLTKEVGLRTIIAETNKGHQGSQNILKKLGFAHDVDIDFPEEEGGPVEMFRYDVKGE</sequence>
<reference evidence="2 3" key="1">
    <citation type="submission" date="2020-03" db="EMBL/GenBank/DDBJ databases">
        <title>Draft Genome Sequence of Cudoniella acicularis.</title>
        <authorList>
            <person name="Buettner E."/>
            <person name="Kellner H."/>
        </authorList>
    </citation>
    <scope>NUCLEOTIDE SEQUENCE [LARGE SCALE GENOMIC DNA]</scope>
    <source>
        <strain evidence="2 3">DSM 108380</strain>
    </source>
</reference>
<proteinExistence type="predicted"/>
<dbReference type="PROSITE" id="PS51186">
    <property type="entry name" value="GNAT"/>
    <property type="match status" value="1"/>
</dbReference>
<dbReference type="Gene3D" id="3.40.630.30">
    <property type="match status" value="1"/>
</dbReference>
<gene>
    <name evidence="2" type="ORF">G7Y89_g4903</name>
</gene>
<dbReference type="InterPro" id="IPR000182">
    <property type="entry name" value="GNAT_dom"/>
</dbReference>
<dbReference type="PANTHER" id="PTHR43792">
    <property type="entry name" value="GNAT FAMILY, PUTATIVE (AFU_ORTHOLOGUE AFUA_3G00765)-RELATED-RELATED"/>
    <property type="match status" value="1"/>
</dbReference>
<dbReference type="CDD" id="cd04301">
    <property type="entry name" value="NAT_SF"/>
    <property type="match status" value="1"/>
</dbReference>
<dbReference type="Pfam" id="PF13302">
    <property type="entry name" value="Acetyltransf_3"/>
    <property type="match status" value="1"/>
</dbReference>
<feature type="domain" description="N-acetyltransferase" evidence="1">
    <location>
        <begin position="41"/>
        <end position="183"/>
    </location>
</feature>
<evidence type="ECO:0000313" key="2">
    <source>
        <dbReference type="EMBL" id="KAF4633222.1"/>
    </source>
</evidence>
<dbReference type="GO" id="GO:0016747">
    <property type="term" value="F:acyltransferase activity, transferring groups other than amino-acyl groups"/>
    <property type="evidence" value="ECO:0007669"/>
    <property type="project" value="InterPro"/>
</dbReference>
<evidence type="ECO:0000259" key="1">
    <source>
        <dbReference type="PROSITE" id="PS51186"/>
    </source>
</evidence>
<dbReference type="AlphaFoldDB" id="A0A8H4W4A0"/>
<organism evidence="2 3">
    <name type="scientific">Cudoniella acicularis</name>
    <dbReference type="NCBI Taxonomy" id="354080"/>
    <lineage>
        <taxon>Eukaryota</taxon>
        <taxon>Fungi</taxon>
        <taxon>Dikarya</taxon>
        <taxon>Ascomycota</taxon>
        <taxon>Pezizomycotina</taxon>
        <taxon>Leotiomycetes</taxon>
        <taxon>Helotiales</taxon>
        <taxon>Tricladiaceae</taxon>
        <taxon>Cudoniella</taxon>
    </lineage>
</organism>
<accession>A0A8H4W4A0</accession>
<dbReference type="PANTHER" id="PTHR43792:SF16">
    <property type="entry name" value="N-ACETYLTRANSFERASE DOMAIN-CONTAINING PROTEIN"/>
    <property type="match status" value="1"/>
</dbReference>
<dbReference type="EMBL" id="JAAMPI010000278">
    <property type="protein sequence ID" value="KAF4633222.1"/>
    <property type="molecule type" value="Genomic_DNA"/>
</dbReference>
<protein>
    <recommendedName>
        <fullName evidence="1">N-acetyltransferase domain-containing protein</fullName>
    </recommendedName>
</protein>
<evidence type="ECO:0000313" key="3">
    <source>
        <dbReference type="Proteomes" id="UP000566819"/>
    </source>
</evidence>
<keyword evidence="3" id="KW-1185">Reference proteome</keyword>
<dbReference type="SUPFAM" id="SSF55729">
    <property type="entry name" value="Acyl-CoA N-acyltransferases (Nat)"/>
    <property type="match status" value="1"/>
</dbReference>